<dbReference type="GO" id="GO:0005886">
    <property type="term" value="C:plasma membrane"/>
    <property type="evidence" value="ECO:0007669"/>
    <property type="project" value="UniProtKB-SubCell"/>
</dbReference>
<feature type="transmembrane region" description="Helical" evidence="6">
    <location>
        <begin position="223"/>
        <end position="242"/>
    </location>
</feature>
<feature type="transmembrane region" description="Helical" evidence="6">
    <location>
        <begin position="248"/>
        <end position="270"/>
    </location>
</feature>
<evidence type="ECO:0000256" key="6">
    <source>
        <dbReference type="SAM" id="Phobius"/>
    </source>
</evidence>
<dbReference type="Pfam" id="PF22571">
    <property type="entry name" value="LiaI-LiaF-TM_PspC"/>
    <property type="match status" value="1"/>
</dbReference>
<feature type="domain" description="Phage shock protein PspC N-terminal" evidence="7">
    <location>
        <begin position="125"/>
        <end position="202"/>
    </location>
</feature>
<evidence type="ECO:0000256" key="2">
    <source>
        <dbReference type="ARBA" id="ARBA00022475"/>
    </source>
</evidence>
<dbReference type="AlphaFoldDB" id="L0FVF9"/>
<proteinExistence type="predicted"/>
<dbReference type="PATRIC" id="fig|926556.3.peg.358"/>
<organism evidence="10 11">
    <name type="scientific">Echinicola vietnamensis (strain DSM 17526 / LMG 23754 / KMM 6221)</name>
    <dbReference type="NCBI Taxonomy" id="926556"/>
    <lineage>
        <taxon>Bacteria</taxon>
        <taxon>Pseudomonadati</taxon>
        <taxon>Bacteroidota</taxon>
        <taxon>Cytophagia</taxon>
        <taxon>Cytophagales</taxon>
        <taxon>Cyclobacteriaceae</taxon>
        <taxon>Echinicola</taxon>
    </lineage>
</organism>
<evidence type="ECO:0000256" key="4">
    <source>
        <dbReference type="ARBA" id="ARBA00022989"/>
    </source>
</evidence>
<evidence type="ECO:0000313" key="10">
    <source>
        <dbReference type="EMBL" id="AGA76645.1"/>
    </source>
</evidence>
<evidence type="ECO:0000259" key="7">
    <source>
        <dbReference type="Pfam" id="PF04024"/>
    </source>
</evidence>
<dbReference type="STRING" id="926556.Echvi_0355"/>
<dbReference type="Proteomes" id="UP000010796">
    <property type="component" value="Chromosome"/>
</dbReference>
<feature type="domain" description="PspC-related transmembrane region" evidence="8">
    <location>
        <begin position="317"/>
        <end position="455"/>
    </location>
</feature>
<keyword evidence="2" id="KW-1003">Cell membrane</keyword>
<dbReference type="KEGG" id="evi:Echvi_0355"/>
<accession>L0FVF9</accession>
<dbReference type="InterPro" id="IPR054321">
    <property type="entry name" value="PspC-rel_TM"/>
</dbReference>
<feature type="transmembrane region" description="Helical" evidence="6">
    <location>
        <begin position="394"/>
        <end position="420"/>
    </location>
</feature>
<keyword evidence="3 6" id="KW-0812">Transmembrane</keyword>
<keyword evidence="11" id="KW-1185">Reference proteome</keyword>
<feature type="transmembrane region" description="Helical" evidence="6">
    <location>
        <begin position="343"/>
        <end position="368"/>
    </location>
</feature>
<name>L0FVF9_ECHVK</name>
<feature type="domain" description="Phage shock protein PspC N-terminal" evidence="7">
    <location>
        <begin position="213"/>
        <end position="268"/>
    </location>
</feature>
<feature type="transmembrane region" description="Helical" evidence="6">
    <location>
        <begin position="183"/>
        <end position="202"/>
    </location>
</feature>
<dbReference type="InterPro" id="IPR052027">
    <property type="entry name" value="PspC"/>
</dbReference>
<dbReference type="Pfam" id="PF22744">
    <property type="entry name" value="Toast-rack_PspC-Cterm"/>
    <property type="match status" value="1"/>
</dbReference>
<evidence type="ECO:0000256" key="5">
    <source>
        <dbReference type="ARBA" id="ARBA00023136"/>
    </source>
</evidence>
<dbReference type="HOGENOM" id="CLU_017085_0_0_10"/>
<sequence>MKKTISINISGILFHIEEDGYDHLKKYLESINKHFSHYEDNQEIIKDIENRIAEIFLSNLKNNKQVITAENVDRLIEKMGTIADFKAVEEEKASETETQQDTENQESEFYKYITPPDQEAGKGYKKLTRLERSKILGGVCAGLAHYLAIDPLWTRLVAILLLFSGEFSLRNFDFFPWDWNISLSLGWWAVLAYIVLWIILPVSYEEPEDKKIKKLYRNPDDRVIGGVSSGLAAYFKIEVLWARLAFVGLIFAGGAGLVIYLILWIITPIAKSITERIKMKGGEITLSTIESTIIENRQIPEPPIQPKNQKAWLAPFRFLGDLINGLGKALGPFGRFMLDVIRVAFGLLIFFIGLVITLVPLAFLGAYFELFNNDSLGYMIENMPVEMISELLPIWLGIAVSVVVFIPGLILTLLGISVIIRRSLIESRFGLVSFGIWLLSIMVCAFQIPKTIAEFKDEGKFTTEAVLTPQGSVMVLEGGEREQAMDDFDLVHVQLKGTADSTIRLVQEFRSQGSSRTDAIENAKAIQYDYSLEDSVLTFSRTLEFANMAKFRGQNLHQILHIPYNRPFVMDKSMISILRSTIYANGYKLKDVTRHNYWVFNEEGLLCLTCSDEHKQSATDSLSRVKFKDAFFLKK</sequence>
<gene>
    <name evidence="10" type="ordered locus">Echvi_0355</name>
</gene>
<dbReference type="PANTHER" id="PTHR33885">
    <property type="entry name" value="PHAGE SHOCK PROTEIN C"/>
    <property type="match status" value="1"/>
</dbReference>
<feature type="transmembrane region" description="Helical" evidence="6">
    <location>
        <begin position="429"/>
        <end position="448"/>
    </location>
</feature>
<protein>
    <submittedName>
        <fullName evidence="10">Putative stress-responsive transcriptional regulator</fullName>
    </submittedName>
</protein>
<dbReference type="RefSeq" id="WP_015264212.1">
    <property type="nucleotide sequence ID" value="NC_019904.1"/>
</dbReference>
<dbReference type="InterPro" id="IPR054319">
    <property type="entry name" value="PspC-rel_ToastRack"/>
</dbReference>
<dbReference type="PANTHER" id="PTHR33885:SF3">
    <property type="entry name" value="PHAGE SHOCK PROTEIN C"/>
    <property type="match status" value="1"/>
</dbReference>
<feature type="domain" description="PspC-related ToastRack" evidence="9">
    <location>
        <begin position="486"/>
        <end position="612"/>
    </location>
</feature>
<dbReference type="Pfam" id="PF04024">
    <property type="entry name" value="PspC"/>
    <property type="match status" value="2"/>
</dbReference>
<evidence type="ECO:0000259" key="9">
    <source>
        <dbReference type="Pfam" id="PF22744"/>
    </source>
</evidence>
<dbReference type="eggNOG" id="COG1983">
    <property type="taxonomic scope" value="Bacteria"/>
</dbReference>
<dbReference type="EMBL" id="CP003346">
    <property type="protein sequence ID" value="AGA76645.1"/>
    <property type="molecule type" value="Genomic_DNA"/>
</dbReference>
<dbReference type="OrthoDB" id="5772680at2"/>
<dbReference type="InterPro" id="IPR007168">
    <property type="entry name" value="Phageshock_PspC_N"/>
</dbReference>
<keyword evidence="4 6" id="KW-1133">Transmembrane helix</keyword>
<evidence type="ECO:0000256" key="1">
    <source>
        <dbReference type="ARBA" id="ARBA00004162"/>
    </source>
</evidence>
<comment type="subcellular location">
    <subcellularLocation>
        <location evidence="1">Cell membrane</location>
        <topology evidence="1">Single-pass membrane protein</topology>
    </subcellularLocation>
</comment>
<reference evidence="11" key="1">
    <citation type="submission" date="2012-02" db="EMBL/GenBank/DDBJ databases">
        <title>The complete genome of Echinicola vietnamensis DSM 17526.</title>
        <authorList>
            <person name="Lucas S."/>
            <person name="Copeland A."/>
            <person name="Lapidus A."/>
            <person name="Glavina del Rio T."/>
            <person name="Dalin E."/>
            <person name="Tice H."/>
            <person name="Bruce D."/>
            <person name="Goodwin L."/>
            <person name="Pitluck S."/>
            <person name="Peters L."/>
            <person name="Ovchinnikova G."/>
            <person name="Teshima H."/>
            <person name="Kyrpides N."/>
            <person name="Mavromatis K."/>
            <person name="Ivanova N."/>
            <person name="Brettin T."/>
            <person name="Detter J.C."/>
            <person name="Han C."/>
            <person name="Larimer F."/>
            <person name="Land M."/>
            <person name="Hauser L."/>
            <person name="Markowitz V."/>
            <person name="Cheng J.-F."/>
            <person name="Hugenholtz P."/>
            <person name="Woyke T."/>
            <person name="Wu D."/>
            <person name="Brambilla E."/>
            <person name="Klenk H.-P."/>
            <person name="Eisen J.A."/>
        </authorList>
    </citation>
    <scope>NUCLEOTIDE SEQUENCE [LARGE SCALE GENOMIC DNA]</scope>
    <source>
        <strain evidence="11">DSM 17526 / LMG 23754 / KMM 6221</strain>
    </source>
</reference>
<feature type="transmembrane region" description="Helical" evidence="6">
    <location>
        <begin position="135"/>
        <end position="163"/>
    </location>
</feature>
<evidence type="ECO:0000259" key="8">
    <source>
        <dbReference type="Pfam" id="PF22571"/>
    </source>
</evidence>
<evidence type="ECO:0000313" key="11">
    <source>
        <dbReference type="Proteomes" id="UP000010796"/>
    </source>
</evidence>
<evidence type="ECO:0000256" key="3">
    <source>
        <dbReference type="ARBA" id="ARBA00022692"/>
    </source>
</evidence>
<keyword evidence="5 6" id="KW-0472">Membrane</keyword>